<reference evidence="1" key="1">
    <citation type="submission" date="2021-06" db="EMBL/GenBank/DDBJ databases">
        <authorList>
            <person name="Kallberg Y."/>
            <person name="Tangrot J."/>
            <person name="Rosling A."/>
        </authorList>
    </citation>
    <scope>NUCLEOTIDE SEQUENCE</scope>
    <source>
        <strain evidence="1">28 12/20/2015</strain>
    </source>
</reference>
<proteinExistence type="predicted"/>
<feature type="non-terminal residue" evidence="1">
    <location>
        <position position="142"/>
    </location>
</feature>
<organism evidence="1 2">
    <name type="scientific">Cetraspora pellucida</name>
    <dbReference type="NCBI Taxonomy" id="1433469"/>
    <lineage>
        <taxon>Eukaryota</taxon>
        <taxon>Fungi</taxon>
        <taxon>Fungi incertae sedis</taxon>
        <taxon>Mucoromycota</taxon>
        <taxon>Glomeromycotina</taxon>
        <taxon>Glomeromycetes</taxon>
        <taxon>Diversisporales</taxon>
        <taxon>Gigasporaceae</taxon>
        <taxon>Cetraspora</taxon>
    </lineage>
</organism>
<evidence type="ECO:0000313" key="1">
    <source>
        <dbReference type="EMBL" id="CAG8784086.1"/>
    </source>
</evidence>
<feature type="non-terminal residue" evidence="1">
    <location>
        <position position="1"/>
    </location>
</feature>
<keyword evidence="2" id="KW-1185">Reference proteome</keyword>
<comment type="caution">
    <text evidence="1">The sequence shown here is derived from an EMBL/GenBank/DDBJ whole genome shotgun (WGS) entry which is preliminary data.</text>
</comment>
<dbReference type="Proteomes" id="UP000789366">
    <property type="component" value="Unassembled WGS sequence"/>
</dbReference>
<gene>
    <name evidence="1" type="ORF">SPELUC_LOCUS16629</name>
</gene>
<dbReference type="EMBL" id="CAJVPW010062977">
    <property type="protein sequence ID" value="CAG8784086.1"/>
    <property type="molecule type" value="Genomic_DNA"/>
</dbReference>
<accession>A0ACA9RAU6</accession>
<evidence type="ECO:0000313" key="2">
    <source>
        <dbReference type="Proteomes" id="UP000789366"/>
    </source>
</evidence>
<name>A0ACA9RAU6_9GLOM</name>
<protein>
    <submittedName>
        <fullName evidence="1">4231_t:CDS:1</fullName>
    </submittedName>
</protein>
<sequence length="142" mass="16373">QNNNSNCHPIHDQHQIQNNHQSIQQDNVFQPQPNQLQHQQNNLQHRNIQPNFFSYRNNYNLQPESFQTTNISSEQMMEMFFQILRTNVSSNNESSISQDELPDYSSTATANTTNINQIQVLPLINQVNANATVFISQGCSKL</sequence>